<dbReference type="SUPFAM" id="SSF53335">
    <property type="entry name" value="S-adenosyl-L-methionine-dependent methyltransferases"/>
    <property type="match status" value="1"/>
</dbReference>
<dbReference type="InterPro" id="IPR026913">
    <property type="entry name" value="METTL24"/>
</dbReference>
<keyword evidence="4" id="KW-1185">Reference proteome</keyword>
<sequence>MKERQHVTRLTTGLLFLAFAGFYIVFIVFSSSSINWRGSYTWSTFRSVGNNIAVGHDFFLWRNDGSCRLYFEFGGRVYRDGNEIENLTLAGIDGQKSVCLDPGLAPPPGICVVYSFGLSDDWSFESAMALYGCDVYAFDPSLQFPKMPNNSQRIHYFNIGLGTINTKKDSRGWKMTTLASIRKYLLHSYRPIDFLKIDIEGDEWLILEHMLQDGRSLRSVKQISMEVHLLHSDRLHYYRNLTQRLEDSGYVRFFSRQNRWMKNAYELAWFNVNYSSKGQLPVAMRADGRKEDDLMVNYKFPSIV</sequence>
<reference evidence="3 4" key="1">
    <citation type="submission" date="2016-03" db="EMBL/GenBank/DDBJ databases">
        <title>EvidentialGene: Evidence-directed Construction of Genes on Genomes.</title>
        <authorList>
            <person name="Gilbert D.G."/>
            <person name="Choi J.-H."/>
            <person name="Mockaitis K."/>
            <person name="Colbourne J."/>
            <person name="Pfrender M."/>
        </authorList>
    </citation>
    <scope>NUCLEOTIDE SEQUENCE [LARGE SCALE GENOMIC DNA]</scope>
    <source>
        <strain evidence="3 4">Xinb3</strain>
        <tissue evidence="3">Complete organism</tissue>
    </source>
</reference>
<dbReference type="InterPro" id="IPR029063">
    <property type="entry name" value="SAM-dependent_MTases_sf"/>
</dbReference>
<name>A0A164NNB3_9CRUS</name>
<evidence type="ECO:0000259" key="2">
    <source>
        <dbReference type="Pfam" id="PF13383"/>
    </source>
</evidence>
<evidence type="ECO:0000256" key="1">
    <source>
        <dbReference type="SAM" id="Phobius"/>
    </source>
</evidence>
<feature type="domain" description="Methyltransferase" evidence="2">
    <location>
        <begin position="93"/>
        <end position="269"/>
    </location>
</feature>
<keyword evidence="1" id="KW-0812">Transmembrane</keyword>
<dbReference type="PANTHER" id="PTHR32026">
    <property type="entry name" value="METHYLTRANSFERASE-LIKE PROTEIN 24"/>
    <property type="match status" value="1"/>
</dbReference>
<gene>
    <name evidence="3" type="ORF">APZ42_030583</name>
</gene>
<evidence type="ECO:0000313" key="4">
    <source>
        <dbReference type="Proteomes" id="UP000076858"/>
    </source>
</evidence>
<proteinExistence type="predicted"/>
<accession>A0A164NNB3</accession>
<feature type="transmembrane region" description="Helical" evidence="1">
    <location>
        <begin position="12"/>
        <end position="29"/>
    </location>
</feature>
<protein>
    <recommendedName>
        <fullName evidence="2">Methyltransferase domain-containing protein</fullName>
    </recommendedName>
</protein>
<dbReference type="AlphaFoldDB" id="A0A164NNB3"/>
<keyword evidence="1" id="KW-1133">Transmembrane helix</keyword>
<dbReference type="EMBL" id="LRGB01002849">
    <property type="protein sequence ID" value="KZS06105.1"/>
    <property type="molecule type" value="Genomic_DNA"/>
</dbReference>
<organism evidence="3 4">
    <name type="scientific">Daphnia magna</name>
    <dbReference type="NCBI Taxonomy" id="35525"/>
    <lineage>
        <taxon>Eukaryota</taxon>
        <taxon>Metazoa</taxon>
        <taxon>Ecdysozoa</taxon>
        <taxon>Arthropoda</taxon>
        <taxon>Crustacea</taxon>
        <taxon>Branchiopoda</taxon>
        <taxon>Diplostraca</taxon>
        <taxon>Cladocera</taxon>
        <taxon>Anomopoda</taxon>
        <taxon>Daphniidae</taxon>
        <taxon>Daphnia</taxon>
    </lineage>
</organism>
<dbReference type="OrthoDB" id="10006218at2759"/>
<dbReference type="Proteomes" id="UP000076858">
    <property type="component" value="Unassembled WGS sequence"/>
</dbReference>
<evidence type="ECO:0000313" key="3">
    <source>
        <dbReference type="EMBL" id="KZS06105.1"/>
    </source>
</evidence>
<dbReference type="InterPro" id="IPR025714">
    <property type="entry name" value="Methyltranfer_dom"/>
</dbReference>
<dbReference type="PANTHER" id="PTHR32026:SF10">
    <property type="entry name" value="METHYLTRANSFERASE-LIKE PROTEIN 24-RELATED"/>
    <property type="match status" value="1"/>
</dbReference>
<dbReference type="Pfam" id="PF13383">
    <property type="entry name" value="Methyltransf_22"/>
    <property type="match status" value="1"/>
</dbReference>
<keyword evidence="1" id="KW-0472">Membrane</keyword>
<comment type="caution">
    <text evidence="3">The sequence shown here is derived from an EMBL/GenBank/DDBJ whole genome shotgun (WGS) entry which is preliminary data.</text>
</comment>